<evidence type="ECO:0000259" key="9">
    <source>
        <dbReference type="PROSITE" id="PS50928"/>
    </source>
</evidence>
<feature type="transmembrane region" description="Helical" evidence="8">
    <location>
        <begin position="207"/>
        <end position="230"/>
    </location>
</feature>
<evidence type="ECO:0000256" key="8">
    <source>
        <dbReference type="RuleBase" id="RU363032"/>
    </source>
</evidence>
<evidence type="ECO:0000256" key="2">
    <source>
        <dbReference type="ARBA" id="ARBA00007069"/>
    </source>
</evidence>
<name>A0A936NF25_9ACTN</name>
<reference evidence="10 11" key="1">
    <citation type="submission" date="2020-10" db="EMBL/GenBank/DDBJ databases">
        <title>Connecting structure to function with the recovery of over 1000 high-quality activated sludge metagenome-assembled genomes encoding full-length rRNA genes using long-read sequencing.</title>
        <authorList>
            <person name="Singleton C.M."/>
            <person name="Petriglieri F."/>
            <person name="Kristensen J.M."/>
            <person name="Kirkegaard R.H."/>
            <person name="Michaelsen T.Y."/>
            <person name="Andersen M.H."/>
            <person name="Karst S.M."/>
            <person name="Dueholm M.S."/>
            <person name="Nielsen P.H."/>
            <person name="Albertsen M."/>
        </authorList>
    </citation>
    <scope>NUCLEOTIDE SEQUENCE [LARGE SCALE GENOMIC DNA]</scope>
    <source>
        <strain evidence="10">Lyne_18-Q3-R50-59_MAXAC.006</strain>
    </source>
</reference>
<dbReference type="PANTHER" id="PTHR43848:SF2">
    <property type="entry name" value="PUTRESCINE TRANSPORT SYSTEM PERMEASE PROTEIN POTI"/>
    <property type="match status" value="1"/>
</dbReference>
<dbReference type="GO" id="GO:0005886">
    <property type="term" value="C:plasma membrane"/>
    <property type="evidence" value="ECO:0007669"/>
    <property type="project" value="UniProtKB-SubCell"/>
</dbReference>
<accession>A0A936NF25</accession>
<keyword evidence="6 8" id="KW-1133">Transmembrane helix</keyword>
<evidence type="ECO:0000313" key="10">
    <source>
        <dbReference type="EMBL" id="MBK9298208.1"/>
    </source>
</evidence>
<evidence type="ECO:0000256" key="5">
    <source>
        <dbReference type="ARBA" id="ARBA00022692"/>
    </source>
</evidence>
<dbReference type="InterPro" id="IPR051789">
    <property type="entry name" value="Bact_Polyamine_Transport"/>
</dbReference>
<dbReference type="InterPro" id="IPR000515">
    <property type="entry name" value="MetI-like"/>
</dbReference>
<dbReference type="Gene3D" id="1.10.3720.10">
    <property type="entry name" value="MetI-like"/>
    <property type="match status" value="1"/>
</dbReference>
<comment type="subcellular location">
    <subcellularLocation>
        <location evidence="1 8">Cell membrane</location>
        <topology evidence="1 8">Multi-pass membrane protein</topology>
    </subcellularLocation>
</comment>
<protein>
    <submittedName>
        <fullName evidence="10">ABC transporter permease</fullName>
    </submittedName>
</protein>
<evidence type="ECO:0000256" key="3">
    <source>
        <dbReference type="ARBA" id="ARBA00022448"/>
    </source>
</evidence>
<feature type="transmembrane region" description="Helical" evidence="8">
    <location>
        <begin position="133"/>
        <end position="155"/>
    </location>
</feature>
<keyword evidence="7 8" id="KW-0472">Membrane</keyword>
<dbReference type="PANTHER" id="PTHR43848">
    <property type="entry name" value="PUTRESCINE TRANSPORT SYSTEM PERMEASE PROTEIN POTI"/>
    <property type="match status" value="1"/>
</dbReference>
<feature type="transmembrane region" description="Helical" evidence="8">
    <location>
        <begin position="38"/>
        <end position="63"/>
    </location>
</feature>
<evidence type="ECO:0000313" key="11">
    <source>
        <dbReference type="Proteomes" id="UP000727993"/>
    </source>
</evidence>
<dbReference type="InterPro" id="IPR035906">
    <property type="entry name" value="MetI-like_sf"/>
</dbReference>
<dbReference type="GO" id="GO:0055085">
    <property type="term" value="P:transmembrane transport"/>
    <property type="evidence" value="ECO:0007669"/>
    <property type="project" value="InterPro"/>
</dbReference>
<sequence>MSLQGIVQQGTGELAGSAPIAPDVTPARPRRFGLIGEVLLRLSAGLVLLFLFAPIFVIVLFSFNKPQGKFNLTWQRFSLDAWTDPFRYPELTKAMRNSLEIAAVSTFVAVILGSFVAIALVRQRFVGRKTLDTFLVLPLTAAEVVMGASLLTLFLDLGWNRGFGTIVIAHIGFEVSFVALTVRARVRGHDWTLEDASMDLGANPRRTFWKVTLPMIMPGIIAAAMLSFALSLDDFIITFFNAGSTTTYPLYVNAAVKNGLPPQVNVLATAILIISLIFLGIAGLRARRTTG</sequence>
<evidence type="ECO:0000256" key="4">
    <source>
        <dbReference type="ARBA" id="ARBA00022475"/>
    </source>
</evidence>
<dbReference type="Pfam" id="PF00528">
    <property type="entry name" value="BPD_transp_1"/>
    <property type="match status" value="1"/>
</dbReference>
<feature type="transmembrane region" description="Helical" evidence="8">
    <location>
        <begin position="101"/>
        <end position="121"/>
    </location>
</feature>
<proteinExistence type="inferred from homology"/>
<keyword evidence="5 8" id="KW-0812">Transmembrane</keyword>
<dbReference type="AlphaFoldDB" id="A0A936NF25"/>
<dbReference type="CDD" id="cd06261">
    <property type="entry name" value="TM_PBP2"/>
    <property type="match status" value="1"/>
</dbReference>
<comment type="caution">
    <text evidence="10">The sequence shown here is derived from an EMBL/GenBank/DDBJ whole genome shotgun (WGS) entry which is preliminary data.</text>
</comment>
<feature type="domain" description="ABC transmembrane type-1" evidence="9">
    <location>
        <begin position="95"/>
        <end position="282"/>
    </location>
</feature>
<dbReference type="EMBL" id="JADJZA010000008">
    <property type="protein sequence ID" value="MBK9298208.1"/>
    <property type="molecule type" value="Genomic_DNA"/>
</dbReference>
<comment type="similarity">
    <text evidence="2">Belongs to the binding-protein-dependent transport system permease family. CysTW subfamily.</text>
</comment>
<evidence type="ECO:0000256" key="1">
    <source>
        <dbReference type="ARBA" id="ARBA00004651"/>
    </source>
</evidence>
<keyword evidence="4" id="KW-1003">Cell membrane</keyword>
<keyword evidence="3 8" id="KW-0813">Transport</keyword>
<evidence type="ECO:0000256" key="6">
    <source>
        <dbReference type="ARBA" id="ARBA00022989"/>
    </source>
</evidence>
<dbReference type="SUPFAM" id="SSF161098">
    <property type="entry name" value="MetI-like"/>
    <property type="match status" value="1"/>
</dbReference>
<feature type="transmembrane region" description="Helical" evidence="8">
    <location>
        <begin position="266"/>
        <end position="284"/>
    </location>
</feature>
<evidence type="ECO:0000256" key="7">
    <source>
        <dbReference type="ARBA" id="ARBA00023136"/>
    </source>
</evidence>
<dbReference type="Proteomes" id="UP000727993">
    <property type="component" value="Unassembled WGS sequence"/>
</dbReference>
<dbReference type="PROSITE" id="PS50928">
    <property type="entry name" value="ABC_TM1"/>
    <property type="match status" value="1"/>
</dbReference>
<organism evidence="10 11">
    <name type="scientific">Candidatus Neomicrothrix subdominans</name>
    <dbReference type="NCBI Taxonomy" id="2954438"/>
    <lineage>
        <taxon>Bacteria</taxon>
        <taxon>Bacillati</taxon>
        <taxon>Actinomycetota</taxon>
        <taxon>Acidimicrobiia</taxon>
        <taxon>Acidimicrobiales</taxon>
        <taxon>Microthrixaceae</taxon>
        <taxon>Candidatus Neomicrothrix</taxon>
    </lineage>
</organism>
<gene>
    <name evidence="10" type="ORF">IPN02_15500</name>
</gene>
<feature type="transmembrane region" description="Helical" evidence="8">
    <location>
        <begin position="167"/>
        <end position="186"/>
    </location>
</feature>